<keyword evidence="4" id="KW-1185">Reference proteome</keyword>
<sequence length="129" mass="14094">MDLLKSKKGQGTVELAITLVLLFVILFAIVDFGRIFHANLVLNHIGREAAREVSIGSADSHVASVIQNQSTGIDSGRINIVITPNQTQRSRGSYATIQLSYPVNTITPVLSNFLPNPLIVRNQTVTRIE</sequence>
<accession>A0A840QQ62</accession>
<dbReference type="Pfam" id="PF07811">
    <property type="entry name" value="TadE"/>
    <property type="match status" value="1"/>
</dbReference>
<comment type="caution">
    <text evidence="3">The sequence shown here is derived from an EMBL/GenBank/DDBJ whole genome shotgun (WGS) entry which is preliminary data.</text>
</comment>
<dbReference type="InterPro" id="IPR012495">
    <property type="entry name" value="TadE-like_dom"/>
</dbReference>
<evidence type="ECO:0000313" key="4">
    <source>
        <dbReference type="Proteomes" id="UP000551878"/>
    </source>
</evidence>
<organism evidence="3 4">
    <name type="scientific">Texcoconibacillus texcoconensis</name>
    <dbReference type="NCBI Taxonomy" id="1095777"/>
    <lineage>
        <taxon>Bacteria</taxon>
        <taxon>Bacillati</taxon>
        <taxon>Bacillota</taxon>
        <taxon>Bacilli</taxon>
        <taxon>Bacillales</taxon>
        <taxon>Bacillaceae</taxon>
        <taxon>Texcoconibacillus</taxon>
    </lineage>
</organism>
<dbReference type="EMBL" id="JACHHB010000006">
    <property type="protein sequence ID" value="MBB5173478.1"/>
    <property type="molecule type" value="Genomic_DNA"/>
</dbReference>
<feature type="domain" description="TadE-like" evidence="2">
    <location>
        <begin position="9"/>
        <end position="51"/>
    </location>
</feature>
<reference evidence="3 4" key="1">
    <citation type="submission" date="2020-08" db="EMBL/GenBank/DDBJ databases">
        <title>Genomic Encyclopedia of Type Strains, Phase IV (KMG-IV): sequencing the most valuable type-strain genomes for metagenomic binning, comparative biology and taxonomic classification.</title>
        <authorList>
            <person name="Goeker M."/>
        </authorList>
    </citation>
    <scope>NUCLEOTIDE SEQUENCE [LARGE SCALE GENOMIC DNA]</scope>
    <source>
        <strain evidence="3 4">DSM 24696</strain>
    </source>
</reference>
<proteinExistence type="predicted"/>
<evidence type="ECO:0000256" key="1">
    <source>
        <dbReference type="SAM" id="Phobius"/>
    </source>
</evidence>
<evidence type="ECO:0000313" key="3">
    <source>
        <dbReference type="EMBL" id="MBB5173478.1"/>
    </source>
</evidence>
<dbReference type="Proteomes" id="UP000551878">
    <property type="component" value="Unassembled WGS sequence"/>
</dbReference>
<gene>
    <name evidence="3" type="ORF">HNQ41_001665</name>
</gene>
<name>A0A840QQ62_9BACI</name>
<keyword evidence="1" id="KW-1133">Transmembrane helix</keyword>
<dbReference type="RefSeq" id="WP_184663922.1">
    <property type="nucleotide sequence ID" value="NZ_JACHHB010000006.1"/>
</dbReference>
<keyword evidence="1" id="KW-0812">Transmembrane</keyword>
<protein>
    <submittedName>
        <fullName evidence="3">Flp pilus assembly protein TadG</fullName>
    </submittedName>
</protein>
<dbReference type="AlphaFoldDB" id="A0A840QQ62"/>
<feature type="transmembrane region" description="Helical" evidence="1">
    <location>
        <begin position="12"/>
        <end position="30"/>
    </location>
</feature>
<keyword evidence="1" id="KW-0472">Membrane</keyword>
<evidence type="ECO:0000259" key="2">
    <source>
        <dbReference type="Pfam" id="PF07811"/>
    </source>
</evidence>